<proteinExistence type="predicted"/>
<dbReference type="Proteomes" id="UP000620262">
    <property type="component" value="Unassembled WGS sequence"/>
</dbReference>
<evidence type="ECO:0000313" key="1">
    <source>
        <dbReference type="EMBL" id="MBE1505501.1"/>
    </source>
</evidence>
<evidence type="ECO:0000313" key="2">
    <source>
        <dbReference type="Proteomes" id="UP000620262"/>
    </source>
</evidence>
<gene>
    <name evidence="1" type="ORF">H4W29_002682</name>
</gene>
<organism evidence="1 2">
    <name type="scientific">Rhizobium viscosum</name>
    <name type="common">Arthrobacter viscosus</name>
    <dbReference type="NCBI Taxonomy" id="1673"/>
    <lineage>
        <taxon>Bacteria</taxon>
        <taxon>Pseudomonadati</taxon>
        <taxon>Pseudomonadota</taxon>
        <taxon>Alphaproteobacteria</taxon>
        <taxon>Hyphomicrobiales</taxon>
        <taxon>Rhizobiaceae</taxon>
        <taxon>Rhizobium/Agrobacterium group</taxon>
        <taxon>Rhizobium</taxon>
    </lineage>
</organism>
<dbReference type="EMBL" id="JADBEC010000001">
    <property type="protein sequence ID" value="MBE1505501.1"/>
    <property type="molecule type" value="Genomic_DNA"/>
</dbReference>
<name>A0ABR9IQM3_RHIVS</name>
<accession>A0ABR9IQM3</accession>
<evidence type="ECO:0008006" key="3">
    <source>
        <dbReference type="Google" id="ProtNLM"/>
    </source>
</evidence>
<sequence>MPIGKIPIAQIRRICRDRVDRLAVYSHCRSNLAKPSCLL</sequence>
<reference evidence="1 2" key="1">
    <citation type="submission" date="2020-10" db="EMBL/GenBank/DDBJ databases">
        <title>Sequencing the genomes of 1000 actinobacteria strains.</title>
        <authorList>
            <person name="Klenk H.-P."/>
        </authorList>
    </citation>
    <scope>NUCLEOTIDE SEQUENCE [LARGE SCALE GENOMIC DNA]</scope>
    <source>
        <strain evidence="1 2">DSM 7307</strain>
    </source>
</reference>
<comment type="caution">
    <text evidence="1">The sequence shown here is derived from an EMBL/GenBank/DDBJ whole genome shotgun (WGS) entry which is preliminary data.</text>
</comment>
<keyword evidence="2" id="KW-1185">Reference proteome</keyword>
<protein>
    <recommendedName>
        <fullName evidence="3">Integrase</fullName>
    </recommendedName>
</protein>